<evidence type="ECO:0000259" key="1">
    <source>
        <dbReference type="PROSITE" id="PS51750"/>
    </source>
</evidence>
<accession>A0A068LMW1</accession>
<sequence length="353" mass="40230">MAQVKIGLFKFGEEEFELRYVIRGDGDVRFVAKDIAKVLKYSNAKDAVKKHVDEKYKGTFENKPKNCDAGARVNESTGPQNAAPIGDARVVAKQGSPLYLQPHTILITKSGVIQLIMKSKLPYAVELQEWLLEEVIPQVLCTGKYQPAIENNANDPNTVTMLNQISQSLTNIRRDNEQLQTVIVKKDQQIEQTTRMISRVMNDMNRMYTGFQNTMQKKDEMFQQIIQKKDNQVDTLMHRVVDLSQRAVVYPVDEKKMPVLCVSQMNRSFHVITGQRSYVTAQKNKIGIPESTIIVEKRRPNPKLDWNNAVHAMARHSGVKRMHALILCDTDDTAEQFAKKLKDIVDDNINTTQ</sequence>
<feature type="domain" description="Bro-N" evidence="1">
    <location>
        <begin position="1"/>
        <end position="143"/>
    </location>
</feature>
<reference evidence="2 3" key="1">
    <citation type="journal article" date="2015" name="Genome Announc.">
        <title>A Distinct Group II Alphabaculovirus Isolated from a Peridroma Species.</title>
        <authorList>
            <person name="Rohrmann G.F."/>
            <person name="Erlandson M.A."/>
            <person name="Theilmann D.A."/>
        </authorList>
    </citation>
    <scope>NUCLEOTIDE SEQUENCE [LARGE SCALE GENOMIC DNA]</scope>
    <source>
        <strain evidence="2">GR_167</strain>
    </source>
</reference>
<evidence type="ECO:0000313" key="2">
    <source>
        <dbReference type="EMBL" id="AIE47841.1"/>
    </source>
</evidence>
<dbReference type="PANTHER" id="PTHR36180:SF2">
    <property type="entry name" value="BRO FAMILY PROTEIN"/>
    <property type="match status" value="1"/>
</dbReference>
<dbReference type="Pfam" id="PF02498">
    <property type="entry name" value="Bro-N"/>
    <property type="match status" value="1"/>
</dbReference>
<dbReference type="OrthoDB" id="5316at10239"/>
<proteinExistence type="predicted"/>
<dbReference type="SMART" id="SM01040">
    <property type="entry name" value="Bro-N"/>
    <property type="match status" value="1"/>
</dbReference>
<organism evidence="2 3">
    <name type="scientific">Peridroma alphabaculovirus</name>
    <dbReference type="NCBI Taxonomy" id="1346829"/>
    <lineage>
        <taxon>Viruses</taxon>
        <taxon>Viruses incertae sedis</taxon>
        <taxon>Naldaviricetes</taxon>
        <taxon>Lefavirales</taxon>
        <taxon>Baculoviridae</taxon>
        <taxon>Alphabaculovirus</taxon>
    </lineage>
</organism>
<protein>
    <submittedName>
        <fullName evidence="2">Bro</fullName>
    </submittedName>
</protein>
<gene>
    <name evidence="2" type="ORF">pesp115</name>
</gene>
<dbReference type="GeneID" id="20004024"/>
<dbReference type="EMBL" id="KM009991">
    <property type="protein sequence ID" value="AIE47841.1"/>
    <property type="molecule type" value="Genomic_DNA"/>
</dbReference>
<dbReference type="Proteomes" id="UP000203240">
    <property type="component" value="Segment"/>
</dbReference>
<dbReference type="RefSeq" id="YP_009049941.1">
    <property type="nucleotide sequence ID" value="NC_024625.1"/>
</dbReference>
<dbReference type="PROSITE" id="PS51750">
    <property type="entry name" value="BRO_N"/>
    <property type="match status" value="1"/>
</dbReference>
<name>A0A068LMW1_9ABAC</name>
<dbReference type="PANTHER" id="PTHR36180">
    <property type="entry name" value="DNA-BINDING PROTEIN-RELATED-RELATED"/>
    <property type="match status" value="1"/>
</dbReference>
<keyword evidence="3" id="KW-1185">Reference proteome</keyword>
<dbReference type="InterPro" id="IPR003497">
    <property type="entry name" value="BRO_N_domain"/>
</dbReference>
<evidence type="ECO:0000313" key="3">
    <source>
        <dbReference type="Proteomes" id="UP000203240"/>
    </source>
</evidence>